<accession>A0A9N7Y585</accession>
<evidence type="ECO:0000313" key="1">
    <source>
        <dbReference type="EMBL" id="CAB1418890.1"/>
    </source>
</evidence>
<evidence type="ECO:0000313" key="2">
    <source>
        <dbReference type="Proteomes" id="UP001153269"/>
    </source>
</evidence>
<organism evidence="1 2">
    <name type="scientific">Pleuronectes platessa</name>
    <name type="common">European plaice</name>
    <dbReference type="NCBI Taxonomy" id="8262"/>
    <lineage>
        <taxon>Eukaryota</taxon>
        <taxon>Metazoa</taxon>
        <taxon>Chordata</taxon>
        <taxon>Craniata</taxon>
        <taxon>Vertebrata</taxon>
        <taxon>Euteleostomi</taxon>
        <taxon>Actinopterygii</taxon>
        <taxon>Neopterygii</taxon>
        <taxon>Teleostei</taxon>
        <taxon>Neoteleostei</taxon>
        <taxon>Acanthomorphata</taxon>
        <taxon>Carangaria</taxon>
        <taxon>Pleuronectiformes</taxon>
        <taxon>Pleuronectoidei</taxon>
        <taxon>Pleuronectidae</taxon>
        <taxon>Pleuronectes</taxon>
    </lineage>
</organism>
<reference evidence="1" key="1">
    <citation type="submission" date="2020-03" db="EMBL/GenBank/DDBJ databases">
        <authorList>
            <person name="Weist P."/>
        </authorList>
    </citation>
    <scope>NUCLEOTIDE SEQUENCE</scope>
</reference>
<sequence>MAAASRAAPAKMVARKPDWEVERGASCVEVASRPAGEESDYHHCVPLAGSPPPAQTVQQQFTRTLAADIFKGSCDVLRGSPTVTSRPSSRDERFVLQSKVADIVGATERKLGVSQVIQGRKRRGLALPVGVTPVGWWFSGPRGGRCHREFQSKHRTCQSAEPHGPAQ</sequence>
<proteinExistence type="predicted"/>
<comment type="caution">
    <text evidence="1">The sequence shown here is derived from an EMBL/GenBank/DDBJ whole genome shotgun (WGS) entry which is preliminary data.</text>
</comment>
<dbReference type="AlphaFoldDB" id="A0A9N7Y585"/>
<dbReference type="Proteomes" id="UP001153269">
    <property type="component" value="Unassembled WGS sequence"/>
</dbReference>
<keyword evidence="2" id="KW-1185">Reference proteome</keyword>
<gene>
    <name evidence="1" type="ORF">PLEPLA_LOCUS6717</name>
</gene>
<name>A0A9N7Y585_PLEPL</name>
<protein>
    <submittedName>
        <fullName evidence="1">Uncharacterized protein</fullName>
    </submittedName>
</protein>
<dbReference type="EMBL" id="CADEAL010000347">
    <property type="protein sequence ID" value="CAB1418890.1"/>
    <property type="molecule type" value="Genomic_DNA"/>
</dbReference>